<gene>
    <name evidence="4" type="primary">dprA</name>
    <name evidence="4" type="ORF">G3A50_00290</name>
</gene>
<dbReference type="KEGG" id="apra:G3A50_00290"/>
<evidence type="ECO:0000313" key="4">
    <source>
        <dbReference type="EMBL" id="QIB32314.1"/>
    </source>
</evidence>
<dbReference type="Gene3D" id="1.10.10.10">
    <property type="entry name" value="Winged helix-like DNA-binding domain superfamily/Winged helix DNA-binding domain"/>
    <property type="match status" value="1"/>
</dbReference>
<dbReference type="EMBL" id="CP048630">
    <property type="protein sequence ID" value="QIB32314.1"/>
    <property type="molecule type" value="Genomic_DNA"/>
</dbReference>
<accession>A0A6P1YKJ5</accession>
<evidence type="ECO:0000256" key="1">
    <source>
        <dbReference type="ARBA" id="ARBA00006525"/>
    </source>
</evidence>
<dbReference type="InterPro" id="IPR036388">
    <property type="entry name" value="WH-like_DNA-bd_sf"/>
</dbReference>
<dbReference type="RefSeq" id="WP_163073259.1">
    <property type="nucleotide sequence ID" value="NZ_CP048630.1"/>
</dbReference>
<sequence>MATPGVELDHTQRRDWLRLIRAENVGPRAFINLVNRFGGASAALEALPGMARRGGRLLEPRIPSIAEAEAEMQALARLGGRFLALGEPAYPALLRQIEDAPPLIAVRGRVELLNQPIVGVVGSRNASGAGRTMAVRIARGLGAAGWVIASGLARGIDAVAHEASLGTGTIAVLAGGHDRPYPRENEALLAGIAEQGAVITEMPMGWEPRSRDFPRRNRLVSGLSLGVVVIEAAERSGSLITARLAAEQGREVFAVPGSPLDPRAGGTNALIKQGAALVTDAADVMSALASYRDRLPGMDADEDQPIPMDAPEPGDDLRGRVAALLGPTPLPVDDLVHMSGASAGEVMIVLLELEIAGRLERHGGGRVSLL</sequence>
<dbReference type="InterPro" id="IPR003488">
    <property type="entry name" value="DprA"/>
</dbReference>
<dbReference type="NCBIfam" id="TIGR00732">
    <property type="entry name" value="dprA"/>
    <property type="match status" value="1"/>
</dbReference>
<evidence type="ECO:0000259" key="3">
    <source>
        <dbReference type="Pfam" id="PF17782"/>
    </source>
</evidence>
<reference evidence="4 5" key="1">
    <citation type="submission" date="2020-02" db="EMBL/GenBank/DDBJ databases">
        <authorList>
            <person name="Li G."/>
        </authorList>
    </citation>
    <scope>NUCLEOTIDE SEQUENCE [LARGE SCALE GENOMIC DNA]</scope>
    <source>
        <strain evidence="4 5">DSM 102029</strain>
    </source>
</reference>
<keyword evidence="5" id="KW-1185">Reference proteome</keyword>
<dbReference type="Pfam" id="PF02481">
    <property type="entry name" value="DNA_processg_A"/>
    <property type="match status" value="1"/>
</dbReference>
<protein>
    <submittedName>
        <fullName evidence="4">DNA-protecting protein DprA</fullName>
    </submittedName>
</protein>
<feature type="domain" description="Smf/DprA SLOG" evidence="2">
    <location>
        <begin position="82"/>
        <end position="288"/>
    </location>
</feature>
<comment type="similarity">
    <text evidence="1">Belongs to the DprA/Smf family.</text>
</comment>
<dbReference type="GO" id="GO:0009294">
    <property type="term" value="P:DNA-mediated transformation"/>
    <property type="evidence" value="ECO:0007669"/>
    <property type="project" value="InterPro"/>
</dbReference>
<dbReference type="Proteomes" id="UP000464751">
    <property type="component" value="Chromosome"/>
</dbReference>
<dbReference type="SUPFAM" id="SSF102405">
    <property type="entry name" value="MCP/YpsA-like"/>
    <property type="match status" value="1"/>
</dbReference>
<dbReference type="Pfam" id="PF21102">
    <property type="entry name" value="DprA_N"/>
    <property type="match status" value="1"/>
</dbReference>
<dbReference type="PANTHER" id="PTHR43022">
    <property type="entry name" value="PROTEIN SMF"/>
    <property type="match status" value="1"/>
</dbReference>
<proteinExistence type="inferred from homology"/>
<feature type="domain" description="DprA winged helix" evidence="3">
    <location>
        <begin position="309"/>
        <end position="365"/>
    </location>
</feature>
<dbReference type="PANTHER" id="PTHR43022:SF1">
    <property type="entry name" value="PROTEIN SMF"/>
    <property type="match status" value="1"/>
</dbReference>
<dbReference type="InterPro" id="IPR057666">
    <property type="entry name" value="DrpA_SLOG"/>
</dbReference>
<evidence type="ECO:0000313" key="5">
    <source>
        <dbReference type="Proteomes" id="UP000464751"/>
    </source>
</evidence>
<dbReference type="Gene3D" id="3.40.50.450">
    <property type="match status" value="1"/>
</dbReference>
<dbReference type="Pfam" id="PF17782">
    <property type="entry name" value="WHD_DprA"/>
    <property type="match status" value="1"/>
</dbReference>
<organism evidence="4 5">
    <name type="scientific">Ancylobacter pratisalsi</name>
    <dbReference type="NCBI Taxonomy" id="1745854"/>
    <lineage>
        <taxon>Bacteria</taxon>
        <taxon>Pseudomonadati</taxon>
        <taxon>Pseudomonadota</taxon>
        <taxon>Alphaproteobacteria</taxon>
        <taxon>Hyphomicrobiales</taxon>
        <taxon>Xanthobacteraceae</taxon>
        <taxon>Ancylobacter</taxon>
    </lineage>
</organism>
<evidence type="ECO:0000259" key="2">
    <source>
        <dbReference type="Pfam" id="PF02481"/>
    </source>
</evidence>
<name>A0A6P1YKJ5_9HYPH</name>
<dbReference type="InterPro" id="IPR041614">
    <property type="entry name" value="DprA_WH"/>
</dbReference>
<dbReference type="AlphaFoldDB" id="A0A6P1YKJ5"/>